<dbReference type="OrthoDB" id="4954978at2"/>
<keyword evidence="3" id="KW-1185">Reference proteome</keyword>
<sequence length="101" mass="10813">MDVARWQSRLDDVRRAVEQLRDACATDGDARRASTAAWLEGLFAEVTSANELRQSAQQALALYAGGMGSFQDVGSATMAAAVDTLRSTLRVALSAHPWDAS</sequence>
<proteinExistence type="predicted"/>
<dbReference type="Proteomes" id="UP000256727">
    <property type="component" value="Unassembled WGS sequence"/>
</dbReference>
<gene>
    <name evidence="2" type="ORF">C8E99_1437</name>
</gene>
<evidence type="ECO:0000313" key="3">
    <source>
        <dbReference type="Proteomes" id="UP000256727"/>
    </source>
</evidence>
<dbReference type="Pfam" id="PF22294">
    <property type="entry name" value="DUF6966"/>
    <property type="match status" value="1"/>
</dbReference>
<accession>A0A3D9LD85</accession>
<name>A0A3D9LD85_9MICC</name>
<organism evidence="2 3">
    <name type="scientific">Citricoccus muralis</name>
    <dbReference type="NCBI Taxonomy" id="169134"/>
    <lineage>
        <taxon>Bacteria</taxon>
        <taxon>Bacillati</taxon>
        <taxon>Actinomycetota</taxon>
        <taxon>Actinomycetes</taxon>
        <taxon>Micrococcales</taxon>
        <taxon>Micrococcaceae</taxon>
        <taxon>Citricoccus</taxon>
    </lineage>
</organism>
<comment type="caution">
    <text evidence="2">The sequence shown here is derived from an EMBL/GenBank/DDBJ whole genome shotgun (WGS) entry which is preliminary data.</text>
</comment>
<protein>
    <recommendedName>
        <fullName evidence="1">DUF6966 domain-containing protein</fullName>
    </recommendedName>
</protein>
<feature type="domain" description="DUF6966" evidence="1">
    <location>
        <begin position="36"/>
        <end position="74"/>
    </location>
</feature>
<dbReference type="AlphaFoldDB" id="A0A3D9LD85"/>
<evidence type="ECO:0000313" key="2">
    <source>
        <dbReference type="EMBL" id="REE03624.1"/>
    </source>
</evidence>
<dbReference type="RefSeq" id="WP_115931708.1">
    <property type="nucleotide sequence ID" value="NZ_QREH01000001.1"/>
</dbReference>
<reference evidence="2 3" key="1">
    <citation type="submission" date="2018-07" db="EMBL/GenBank/DDBJ databases">
        <title>Sequencing the genomes of 1000 actinobacteria strains.</title>
        <authorList>
            <person name="Klenk H.-P."/>
        </authorList>
    </citation>
    <scope>NUCLEOTIDE SEQUENCE [LARGE SCALE GENOMIC DNA]</scope>
    <source>
        <strain evidence="2 3">DSM 14442</strain>
    </source>
</reference>
<dbReference type="InterPro" id="IPR054239">
    <property type="entry name" value="DUF6966"/>
</dbReference>
<evidence type="ECO:0000259" key="1">
    <source>
        <dbReference type="Pfam" id="PF22294"/>
    </source>
</evidence>
<dbReference type="EMBL" id="QREH01000001">
    <property type="protein sequence ID" value="REE03624.1"/>
    <property type="molecule type" value="Genomic_DNA"/>
</dbReference>